<feature type="transmembrane region" description="Helical" evidence="5">
    <location>
        <begin position="67"/>
        <end position="85"/>
    </location>
</feature>
<feature type="transmembrane region" description="Helical" evidence="5">
    <location>
        <begin position="190"/>
        <end position="223"/>
    </location>
</feature>
<evidence type="ECO:0000256" key="1">
    <source>
        <dbReference type="ARBA" id="ARBA00004141"/>
    </source>
</evidence>
<dbReference type="InterPro" id="IPR051533">
    <property type="entry name" value="WaaL-like"/>
</dbReference>
<organism evidence="7 8">
    <name type="scientific">Leclercia pneumoniae</name>
    <dbReference type="NCBI Taxonomy" id="2815358"/>
    <lineage>
        <taxon>Bacteria</taxon>
        <taxon>Pseudomonadati</taxon>
        <taxon>Pseudomonadota</taxon>
        <taxon>Gammaproteobacteria</taxon>
        <taxon>Enterobacterales</taxon>
        <taxon>Enterobacteriaceae</taxon>
        <taxon>Leclercia</taxon>
    </lineage>
</organism>
<feature type="transmembrane region" description="Helical" evidence="5">
    <location>
        <begin position="361"/>
        <end position="377"/>
    </location>
</feature>
<keyword evidence="4 5" id="KW-0472">Membrane</keyword>
<dbReference type="Pfam" id="PF04932">
    <property type="entry name" value="Wzy_C"/>
    <property type="match status" value="1"/>
</dbReference>
<dbReference type="RefSeq" id="WP_207292736.1">
    <property type="nucleotide sequence ID" value="NZ_CP071383.1"/>
</dbReference>
<dbReference type="InterPro" id="IPR007016">
    <property type="entry name" value="O-antigen_ligase-rel_domated"/>
</dbReference>
<dbReference type="PANTHER" id="PTHR37422">
    <property type="entry name" value="TEICHURONIC ACID BIOSYNTHESIS PROTEIN TUAE"/>
    <property type="match status" value="1"/>
</dbReference>
<reference evidence="7 8" key="1">
    <citation type="submission" date="2021-06" db="EMBL/GenBank/DDBJ databases">
        <title>Leclercia pneumoniae sp. nov.</title>
        <authorList>
            <person name="Hoenemann M."/>
            <person name="Viehweger A."/>
            <person name="Dietze N."/>
        </authorList>
    </citation>
    <scope>NUCLEOTIDE SEQUENCE [LARGE SCALE GENOMIC DNA]</scope>
    <source>
        <strain evidence="8">49125</strain>
    </source>
</reference>
<keyword evidence="2 5" id="KW-0812">Transmembrane</keyword>
<feature type="transmembrane region" description="Helical" evidence="5">
    <location>
        <begin position="17"/>
        <end position="32"/>
    </location>
</feature>
<accession>A0ABX8JV37</accession>
<feature type="transmembrane region" description="Helical" evidence="5">
    <location>
        <begin position="128"/>
        <end position="149"/>
    </location>
</feature>
<evidence type="ECO:0000259" key="6">
    <source>
        <dbReference type="Pfam" id="PF04932"/>
    </source>
</evidence>
<feature type="transmembrane region" description="Helical" evidence="5">
    <location>
        <begin position="229"/>
        <end position="247"/>
    </location>
</feature>
<dbReference type="Proteomes" id="UP000683497">
    <property type="component" value="Chromosome"/>
</dbReference>
<dbReference type="PANTHER" id="PTHR37422:SF17">
    <property type="entry name" value="O-ANTIGEN LIGASE"/>
    <property type="match status" value="1"/>
</dbReference>
<dbReference type="EMBL" id="CP076838">
    <property type="protein sequence ID" value="QWW79464.1"/>
    <property type="molecule type" value="Genomic_DNA"/>
</dbReference>
<keyword evidence="3 5" id="KW-1133">Transmembrane helix</keyword>
<dbReference type="GO" id="GO:0016874">
    <property type="term" value="F:ligase activity"/>
    <property type="evidence" value="ECO:0007669"/>
    <property type="project" value="UniProtKB-KW"/>
</dbReference>
<keyword evidence="7" id="KW-0436">Ligase</keyword>
<sequence length="404" mass="46249">MALALLFNNENKNWKQYWNRALVFLFIATYFLDGITRYKHLIVILMTITTITYLCKQPRQYFPIFKTFLFGSIVFLTIITFLSLFQTPDIRASLKEINNSVVENMLLCTLSLPVLLREESKQLITRLVLSAFLTALSLRSLTSLVYYYIDFQNGVLPFSDYRHRGVSDSLVFLFPALLNLWLIKSTKYRIAFVILSAAYLFLMLGTLSRGAWLAVLIVGLVWTLLYRQWKLLISGIIIGALCFTALMSHKDVAKRLAYKLQQTDSTHRYTNGTQGSAFDLIMENPVIGYGFGNAAYKDVYNKRVVDYPQWTFRQSIGPHNLALFVWFGTGILGLFGLLLIYAGIIKECVANGFKNDRYSPFNAYMFILLSFIGYFIVRGNFEQIELDLLGIFAGLLLAMKNKTA</sequence>
<proteinExistence type="predicted"/>
<name>A0ABX8JV37_9ENTR</name>
<evidence type="ECO:0000256" key="2">
    <source>
        <dbReference type="ARBA" id="ARBA00022692"/>
    </source>
</evidence>
<feature type="transmembrane region" description="Helical" evidence="5">
    <location>
        <begin position="161"/>
        <end position="183"/>
    </location>
</feature>
<evidence type="ECO:0000313" key="7">
    <source>
        <dbReference type="EMBL" id="QWW79464.1"/>
    </source>
</evidence>
<gene>
    <name evidence="7" type="primary">rfaL</name>
    <name evidence="7" type="ORF">KQ929_19985</name>
</gene>
<evidence type="ECO:0000256" key="5">
    <source>
        <dbReference type="SAM" id="Phobius"/>
    </source>
</evidence>
<evidence type="ECO:0000313" key="8">
    <source>
        <dbReference type="Proteomes" id="UP000683497"/>
    </source>
</evidence>
<evidence type="ECO:0000256" key="3">
    <source>
        <dbReference type="ARBA" id="ARBA00022989"/>
    </source>
</evidence>
<feature type="transmembrane region" description="Helical" evidence="5">
    <location>
        <begin position="321"/>
        <end position="341"/>
    </location>
</feature>
<comment type="subcellular location">
    <subcellularLocation>
        <location evidence="1">Membrane</location>
        <topology evidence="1">Multi-pass membrane protein</topology>
    </subcellularLocation>
</comment>
<evidence type="ECO:0000256" key="4">
    <source>
        <dbReference type="ARBA" id="ARBA00023136"/>
    </source>
</evidence>
<dbReference type="NCBIfam" id="NF012031">
    <property type="entry name" value="PRK15487.1"/>
    <property type="match status" value="1"/>
</dbReference>
<feature type="domain" description="O-antigen ligase-related" evidence="6">
    <location>
        <begin position="196"/>
        <end position="337"/>
    </location>
</feature>
<keyword evidence="8" id="KW-1185">Reference proteome</keyword>
<protein>
    <submittedName>
        <fullName evidence="7">O-antigen ligase RfaL</fullName>
    </submittedName>
</protein>